<accession>M1VG66</accession>
<evidence type="ECO:0000256" key="4">
    <source>
        <dbReference type="ARBA" id="ARBA00022840"/>
    </source>
</evidence>
<keyword evidence="3" id="KW-0418">Kinase</keyword>
<proteinExistence type="predicted"/>
<dbReference type="InterPro" id="IPR051681">
    <property type="entry name" value="Ser/Thr_Kinases-Pseudokinases"/>
</dbReference>
<keyword evidence="1" id="KW-0808">Transferase</keyword>
<feature type="compositionally biased region" description="Polar residues" evidence="5">
    <location>
        <begin position="135"/>
        <end position="147"/>
    </location>
</feature>
<dbReference type="HOGENOM" id="CLU_617320_0_0_1"/>
<evidence type="ECO:0000256" key="3">
    <source>
        <dbReference type="ARBA" id="ARBA00022777"/>
    </source>
</evidence>
<keyword evidence="4" id="KW-0067">ATP-binding</keyword>
<dbReference type="InterPro" id="IPR011009">
    <property type="entry name" value="Kinase-like_dom_sf"/>
</dbReference>
<gene>
    <name evidence="7" type="ORF">CYME_CMG108C</name>
</gene>
<dbReference type="GO" id="GO:0005524">
    <property type="term" value="F:ATP binding"/>
    <property type="evidence" value="ECO:0007669"/>
    <property type="project" value="UniProtKB-KW"/>
</dbReference>
<sequence length="444" mass="49008">MRKSYDTQVATNAPNNDASARAVTLPSLLLFGTRGAAIIASAVLNCVERLRQAREDVSSQRCCFQYAGSEHSFCRTELRRAFQSRLAGTTAQPELAPVGSSPPLPNGGLFRAERLVLGGVEPDTSPGGPAVQHHLMQQSQQHADDSCTTAAQPSLDWSELEVFEKIASGTDTDIFRASLHGDAVAVKVLSKYASTDAEDAFNREWRTFVEHDLRHQNIIRFYGWGYRPNGERFLVVEHAKGGSLRQALTRRLWKDIGRVVRLARDITAALEYLHSRNIIYRDLKSSNVLLDASWNRALLCDFGIARAMIGDGAGQMTRECGTYQYMSPEVILGKADYGEKADIYSFGILLNEMCTGEIPFSRQRLLPVQAAAAVVNKGLRPGMRGSVERKYPELHALIRKCWAQRDDARPTAAEARAELDAILVKYFSADQTPTADAQLSTATT</sequence>
<feature type="domain" description="Protein kinase" evidence="6">
    <location>
        <begin position="160"/>
        <end position="423"/>
    </location>
</feature>
<evidence type="ECO:0000256" key="2">
    <source>
        <dbReference type="ARBA" id="ARBA00022741"/>
    </source>
</evidence>
<dbReference type="OMA" id="GAIYWEN"/>
<dbReference type="PANTHER" id="PTHR44329:SF288">
    <property type="entry name" value="MITOGEN-ACTIVATED PROTEIN KINASE KINASE KINASE 20"/>
    <property type="match status" value="1"/>
</dbReference>
<organism evidence="7 8">
    <name type="scientific">Cyanidioschyzon merolae (strain NIES-3377 / 10D)</name>
    <name type="common">Unicellular red alga</name>
    <dbReference type="NCBI Taxonomy" id="280699"/>
    <lineage>
        <taxon>Eukaryota</taxon>
        <taxon>Rhodophyta</taxon>
        <taxon>Bangiophyceae</taxon>
        <taxon>Cyanidiales</taxon>
        <taxon>Cyanidiaceae</taxon>
        <taxon>Cyanidioschyzon</taxon>
    </lineage>
</organism>
<dbReference type="InterPro" id="IPR008271">
    <property type="entry name" value="Ser/Thr_kinase_AS"/>
</dbReference>
<reference evidence="7 8" key="2">
    <citation type="journal article" date="2007" name="BMC Biol.">
        <title>A 100%-complete sequence reveals unusually simple genomic features in the hot-spring red alga Cyanidioschyzon merolae.</title>
        <authorList>
            <person name="Nozaki H."/>
            <person name="Takano H."/>
            <person name="Misumi O."/>
            <person name="Terasawa K."/>
            <person name="Matsuzaki M."/>
            <person name="Maruyama S."/>
            <person name="Nishida K."/>
            <person name="Yagisawa F."/>
            <person name="Yoshida Y."/>
            <person name="Fujiwara T."/>
            <person name="Takio S."/>
            <person name="Tamura K."/>
            <person name="Chung S.J."/>
            <person name="Nakamura S."/>
            <person name="Kuroiwa H."/>
            <person name="Tanaka K."/>
            <person name="Sato N."/>
            <person name="Kuroiwa T."/>
        </authorList>
    </citation>
    <scope>NUCLEOTIDE SEQUENCE [LARGE SCALE GENOMIC DNA]</scope>
    <source>
        <strain evidence="7 8">10D</strain>
    </source>
</reference>
<dbReference type="PROSITE" id="PS00108">
    <property type="entry name" value="PROTEIN_KINASE_ST"/>
    <property type="match status" value="1"/>
</dbReference>
<feature type="region of interest" description="Disordered" evidence="5">
    <location>
        <begin position="121"/>
        <end position="147"/>
    </location>
</feature>
<dbReference type="SUPFAM" id="SSF56112">
    <property type="entry name" value="Protein kinase-like (PK-like)"/>
    <property type="match status" value="1"/>
</dbReference>
<dbReference type="Proteomes" id="UP000007014">
    <property type="component" value="Chromosome 7"/>
</dbReference>
<dbReference type="Gene3D" id="1.10.510.10">
    <property type="entry name" value="Transferase(Phosphotransferase) domain 1"/>
    <property type="match status" value="1"/>
</dbReference>
<dbReference type="GeneID" id="16993238"/>
<dbReference type="Gramene" id="CMG108CT">
    <property type="protein sequence ID" value="CMG108CT"/>
    <property type="gene ID" value="CMG108C"/>
</dbReference>
<dbReference type="RefSeq" id="XP_005535909.1">
    <property type="nucleotide sequence ID" value="XM_005535852.1"/>
</dbReference>
<dbReference type="SMART" id="SM00220">
    <property type="entry name" value="S_TKc"/>
    <property type="match status" value="1"/>
</dbReference>
<protein>
    <submittedName>
        <fullName evidence="7">Similar to Raf/ATN-like protein kinase</fullName>
    </submittedName>
</protein>
<evidence type="ECO:0000256" key="5">
    <source>
        <dbReference type="SAM" id="MobiDB-lite"/>
    </source>
</evidence>
<evidence type="ECO:0000313" key="8">
    <source>
        <dbReference type="Proteomes" id="UP000007014"/>
    </source>
</evidence>
<dbReference type="PANTHER" id="PTHR44329">
    <property type="entry name" value="SERINE/THREONINE-PROTEIN KINASE TNNI3K-RELATED"/>
    <property type="match status" value="1"/>
</dbReference>
<name>M1VG66_CYAM1</name>
<dbReference type="EMBL" id="AP006489">
    <property type="protein sequence ID" value="BAM79623.1"/>
    <property type="molecule type" value="Genomic_DNA"/>
</dbReference>
<keyword evidence="2" id="KW-0547">Nucleotide-binding</keyword>
<dbReference type="Pfam" id="PF00069">
    <property type="entry name" value="Pkinase"/>
    <property type="match status" value="1"/>
</dbReference>
<evidence type="ECO:0000313" key="7">
    <source>
        <dbReference type="EMBL" id="BAM79623.1"/>
    </source>
</evidence>
<evidence type="ECO:0000256" key="1">
    <source>
        <dbReference type="ARBA" id="ARBA00022679"/>
    </source>
</evidence>
<dbReference type="AlphaFoldDB" id="M1VG66"/>
<keyword evidence="8" id="KW-1185">Reference proteome</keyword>
<dbReference type="KEGG" id="cme:CYME_CMG108C"/>
<dbReference type="GO" id="GO:0004674">
    <property type="term" value="F:protein serine/threonine kinase activity"/>
    <property type="evidence" value="ECO:0007669"/>
    <property type="project" value="TreeGrafter"/>
</dbReference>
<dbReference type="PROSITE" id="PS50011">
    <property type="entry name" value="PROTEIN_KINASE_DOM"/>
    <property type="match status" value="1"/>
</dbReference>
<reference evidence="7 8" key="1">
    <citation type="journal article" date="2004" name="Nature">
        <title>Genome sequence of the ultrasmall unicellular red alga Cyanidioschyzon merolae 10D.</title>
        <authorList>
            <person name="Matsuzaki M."/>
            <person name="Misumi O."/>
            <person name="Shin-i T."/>
            <person name="Maruyama S."/>
            <person name="Takahara M."/>
            <person name="Miyagishima S."/>
            <person name="Mori T."/>
            <person name="Nishida K."/>
            <person name="Yagisawa F."/>
            <person name="Nishida K."/>
            <person name="Yoshida Y."/>
            <person name="Nishimura Y."/>
            <person name="Nakao S."/>
            <person name="Kobayashi T."/>
            <person name="Momoyama Y."/>
            <person name="Higashiyama T."/>
            <person name="Minoda A."/>
            <person name="Sano M."/>
            <person name="Nomoto H."/>
            <person name="Oishi K."/>
            <person name="Hayashi H."/>
            <person name="Ohta F."/>
            <person name="Nishizaka S."/>
            <person name="Haga S."/>
            <person name="Miura S."/>
            <person name="Morishita T."/>
            <person name="Kabeya Y."/>
            <person name="Terasawa K."/>
            <person name="Suzuki Y."/>
            <person name="Ishii Y."/>
            <person name="Asakawa S."/>
            <person name="Takano H."/>
            <person name="Ohta N."/>
            <person name="Kuroiwa H."/>
            <person name="Tanaka K."/>
            <person name="Shimizu N."/>
            <person name="Sugano S."/>
            <person name="Sato N."/>
            <person name="Nozaki H."/>
            <person name="Ogasawara N."/>
            <person name="Kohara Y."/>
            <person name="Kuroiwa T."/>
        </authorList>
    </citation>
    <scope>NUCLEOTIDE SEQUENCE [LARGE SCALE GENOMIC DNA]</scope>
    <source>
        <strain evidence="7 8">10D</strain>
    </source>
</reference>
<dbReference type="InterPro" id="IPR000719">
    <property type="entry name" value="Prot_kinase_dom"/>
</dbReference>
<evidence type="ECO:0000259" key="6">
    <source>
        <dbReference type="PROSITE" id="PS50011"/>
    </source>
</evidence>
<dbReference type="eggNOG" id="KOG0192">
    <property type="taxonomic scope" value="Eukaryota"/>
</dbReference>
<dbReference type="STRING" id="280699.M1VG66"/>
<dbReference type="OrthoDB" id="933at2759"/>